<feature type="region of interest" description="Disordered" evidence="1">
    <location>
        <begin position="1"/>
        <end position="41"/>
    </location>
</feature>
<comment type="caution">
    <text evidence="2">The sequence shown here is derived from an EMBL/GenBank/DDBJ whole genome shotgun (WGS) entry which is preliminary data.</text>
</comment>
<gene>
    <name evidence="2" type="ORF">PC117_g5439</name>
</gene>
<protein>
    <submittedName>
        <fullName evidence="2">Uncharacterized protein</fullName>
    </submittedName>
</protein>
<evidence type="ECO:0000313" key="2">
    <source>
        <dbReference type="EMBL" id="KAG2949192.1"/>
    </source>
</evidence>
<evidence type="ECO:0000313" key="3">
    <source>
        <dbReference type="Proteomes" id="UP000736787"/>
    </source>
</evidence>
<dbReference type="Proteomes" id="UP000736787">
    <property type="component" value="Unassembled WGS sequence"/>
</dbReference>
<reference evidence="2" key="1">
    <citation type="submission" date="2018-10" db="EMBL/GenBank/DDBJ databases">
        <title>Effector identification in a new, highly contiguous assembly of the strawberry crown rot pathogen Phytophthora cactorum.</title>
        <authorList>
            <person name="Armitage A.D."/>
            <person name="Nellist C.F."/>
            <person name="Bates H."/>
            <person name="Vickerstaff R.J."/>
            <person name="Harrison R.J."/>
        </authorList>
    </citation>
    <scope>NUCLEOTIDE SEQUENCE</scope>
    <source>
        <strain evidence="2">4040</strain>
    </source>
</reference>
<organism evidence="2 3">
    <name type="scientific">Phytophthora cactorum</name>
    <dbReference type="NCBI Taxonomy" id="29920"/>
    <lineage>
        <taxon>Eukaryota</taxon>
        <taxon>Sar</taxon>
        <taxon>Stramenopiles</taxon>
        <taxon>Oomycota</taxon>
        <taxon>Peronosporomycetes</taxon>
        <taxon>Peronosporales</taxon>
        <taxon>Peronosporaceae</taxon>
        <taxon>Phytophthora</taxon>
    </lineage>
</organism>
<name>A0A8T1E7L0_9STRA</name>
<proteinExistence type="predicted"/>
<evidence type="ECO:0000256" key="1">
    <source>
        <dbReference type="SAM" id="MobiDB-lite"/>
    </source>
</evidence>
<accession>A0A8T1E7L0</accession>
<feature type="compositionally biased region" description="Low complexity" evidence="1">
    <location>
        <begin position="22"/>
        <end position="38"/>
    </location>
</feature>
<feature type="compositionally biased region" description="Acidic residues" evidence="1">
    <location>
        <begin position="1"/>
        <end position="19"/>
    </location>
</feature>
<dbReference type="EMBL" id="RCMK01000095">
    <property type="protein sequence ID" value="KAG2949192.1"/>
    <property type="molecule type" value="Genomic_DNA"/>
</dbReference>
<sequence length="58" mass="6702">MDDTDELSAMVDEVDDEKDIAEVSNQTEVETSTTTSSELRSRKRPDIWNFIQEYENGM</sequence>
<dbReference type="AlphaFoldDB" id="A0A8T1E7L0"/>